<reference evidence="2" key="2">
    <citation type="journal article" date="2021" name="PeerJ">
        <title>Extensive microbial diversity within the chicken gut microbiome revealed by metagenomics and culture.</title>
        <authorList>
            <person name="Gilroy R."/>
            <person name="Ravi A."/>
            <person name="Getino M."/>
            <person name="Pursley I."/>
            <person name="Horton D.L."/>
            <person name="Alikhan N.F."/>
            <person name="Baker D."/>
            <person name="Gharbi K."/>
            <person name="Hall N."/>
            <person name="Watson M."/>
            <person name="Adriaenssens E.M."/>
            <person name="Foster-Nyarko E."/>
            <person name="Jarju S."/>
            <person name="Secka A."/>
            <person name="Antonio M."/>
            <person name="Oren A."/>
            <person name="Chaudhuri R.R."/>
            <person name="La Ragione R."/>
            <person name="Hildebrand F."/>
            <person name="Pallen M.J."/>
        </authorList>
    </citation>
    <scope>NUCLEOTIDE SEQUENCE</scope>
    <source>
        <strain evidence="2">B1-3475</strain>
    </source>
</reference>
<sequence length="187" mass="21179">MKKTALFLLLLMSISFGSGTLLAKDRQAHKFEIGAGADMFGNLGLVGGPAHYPGPRAFLEYRYFITDGWDAGINLSYQFHTAEGNPTPGNPVIRFVNHMPSISALSEYVFRPGRKVRPFLGAGIGFGINHKEYDSGSEYNQYYRMLYPRFGVEFFGHLRLSVELRYAWTDRFYSYESSKGISLSWVF</sequence>
<name>A0A9D9HKC0_9BACT</name>
<evidence type="ECO:0000256" key="1">
    <source>
        <dbReference type="SAM" id="SignalP"/>
    </source>
</evidence>
<gene>
    <name evidence="2" type="ORF">IAC08_03275</name>
</gene>
<dbReference type="SUPFAM" id="SSF56925">
    <property type="entry name" value="OMPA-like"/>
    <property type="match status" value="1"/>
</dbReference>
<proteinExistence type="predicted"/>
<accession>A0A9D9HKC0</accession>
<evidence type="ECO:0000313" key="2">
    <source>
        <dbReference type="EMBL" id="MBO8455413.1"/>
    </source>
</evidence>
<comment type="caution">
    <text evidence="2">The sequence shown here is derived from an EMBL/GenBank/DDBJ whole genome shotgun (WGS) entry which is preliminary data.</text>
</comment>
<reference evidence="2" key="1">
    <citation type="submission" date="2020-10" db="EMBL/GenBank/DDBJ databases">
        <authorList>
            <person name="Gilroy R."/>
        </authorList>
    </citation>
    <scope>NUCLEOTIDE SEQUENCE</scope>
    <source>
        <strain evidence="2">B1-3475</strain>
    </source>
</reference>
<keyword evidence="1" id="KW-0732">Signal</keyword>
<feature type="signal peptide" evidence="1">
    <location>
        <begin position="1"/>
        <end position="23"/>
    </location>
</feature>
<dbReference type="Gene3D" id="2.40.160.20">
    <property type="match status" value="1"/>
</dbReference>
<dbReference type="Proteomes" id="UP000823617">
    <property type="component" value="Unassembled WGS sequence"/>
</dbReference>
<dbReference type="InterPro" id="IPR011250">
    <property type="entry name" value="OMP/PagP_B-barrel"/>
</dbReference>
<feature type="chain" id="PRO_5038724309" evidence="1">
    <location>
        <begin position="24"/>
        <end position="187"/>
    </location>
</feature>
<evidence type="ECO:0000313" key="3">
    <source>
        <dbReference type="Proteomes" id="UP000823617"/>
    </source>
</evidence>
<organism evidence="2 3">
    <name type="scientific">Candidatus Cryptobacteroides intestinigallinarum</name>
    <dbReference type="NCBI Taxonomy" id="2840767"/>
    <lineage>
        <taxon>Bacteria</taxon>
        <taxon>Pseudomonadati</taxon>
        <taxon>Bacteroidota</taxon>
        <taxon>Bacteroidia</taxon>
        <taxon>Bacteroidales</taxon>
        <taxon>Candidatus Cryptobacteroides</taxon>
    </lineage>
</organism>
<dbReference type="AlphaFoldDB" id="A0A9D9HKC0"/>
<protein>
    <submittedName>
        <fullName evidence="2">Outer membrane beta-barrel protein</fullName>
    </submittedName>
</protein>
<dbReference type="EMBL" id="JADIMK010000031">
    <property type="protein sequence ID" value="MBO8455413.1"/>
    <property type="molecule type" value="Genomic_DNA"/>
</dbReference>